<keyword evidence="2" id="KW-1185">Reference proteome</keyword>
<dbReference type="Proteomes" id="UP000218615">
    <property type="component" value="Unassembled WGS sequence"/>
</dbReference>
<dbReference type="RefSeq" id="WP_096204057.1">
    <property type="nucleotide sequence ID" value="NZ_FZMP01000036.1"/>
</dbReference>
<protein>
    <submittedName>
        <fullName evidence="1">Uncharacterized protein</fullName>
    </submittedName>
</protein>
<gene>
    <name evidence="1" type="ORF">MNV_1300007</name>
</gene>
<name>A0A284VKD0_9EURY</name>
<evidence type="ECO:0000313" key="2">
    <source>
        <dbReference type="Proteomes" id="UP000218615"/>
    </source>
</evidence>
<proteinExistence type="predicted"/>
<reference evidence="2" key="1">
    <citation type="submission" date="2017-06" db="EMBL/GenBank/DDBJ databases">
        <authorList>
            <person name="Cremers G."/>
        </authorList>
    </citation>
    <scope>NUCLEOTIDE SEQUENCE [LARGE SCALE GENOMIC DNA]</scope>
</reference>
<dbReference type="AlphaFoldDB" id="A0A284VKD0"/>
<evidence type="ECO:0000313" key="1">
    <source>
        <dbReference type="EMBL" id="SNQ59731.1"/>
    </source>
</evidence>
<organism evidence="1 2">
    <name type="scientific">Candidatus Methanoperedens nitratireducens</name>
    <dbReference type="NCBI Taxonomy" id="1392998"/>
    <lineage>
        <taxon>Archaea</taxon>
        <taxon>Methanobacteriati</taxon>
        <taxon>Methanobacteriota</taxon>
        <taxon>Stenosarchaea group</taxon>
        <taxon>Methanomicrobia</taxon>
        <taxon>Methanosarcinales</taxon>
        <taxon>ANME-2 cluster</taxon>
        <taxon>Candidatus Methanoperedentaceae</taxon>
        <taxon>Candidatus Methanoperedens</taxon>
    </lineage>
</organism>
<dbReference type="EMBL" id="FZMP01000036">
    <property type="protein sequence ID" value="SNQ59731.1"/>
    <property type="molecule type" value="Genomic_DNA"/>
</dbReference>
<sequence length="257" mass="30369">MSSDSLKLVKNHLEASMGDLGIRIYHRSISKLNISANPSRKELEALMAYIETMVVKLYGNDKSKAIIDDLRKELADFDKFFDKFFGSKIKDTMDHFFEMKGVPGEPEIEQISKYLISNGYEQNEKNLNKMLKQYSKEKIIRAFKWGIINNNIKSFLDSNPAYTQIDVEFFINQMKQNKFDVDDTDIKDKIEKERLFRKFNYMERRESEDEKISRQCTALFNSNNKINYEYIFSDKELVQLTMDFVSATVDQIRKERQ</sequence>
<accession>A0A284VKD0</accession>